<dbReference type="PANTHER" id="PTHR43133:SF62">
    <property type="entry name" value="RNA POLYMERASE SIGMA FACTOR SIGZ"/>
    <property type="match status" value="1"/>
</dbReference>
<evidence type="ECO:0000256" key="3">
    <source>
        <dbReference type="ARBA" id="ARBA00023082"/>
    </source>
</evidence>
<evidence type="ECO:0000256" key="2">
    <source>
        <dbReference type="ARBA" id="ARBA00023015"/>
    </source>
</evidence>
<dbReference type="SUPFAM" id="SSF88946">
    <property type="entry name" value="Sigma2 domain of RNA polymerase sigma factors"/>
    <property type="match status" value="1"/>
</dbReference>
<sequence length="189" mass="21929">MKNNVLSYSESDLIGMLLKQDRHAFNYLYDNYSDALYGIVLKIVVKEEAAQDLLQEIFIKIWTNITRYDSGKGRFFTWMLNIARNSSIDYLRGQRAEIQDLESSVYWIESNQTVFGEIENNELRELVSQLKHEQKTIIEMVYWGGYTQNEAAKRLQLPLGTVKTRIRLAIKNLRFHLAANASYASSMAS</sequence>
<dbReference type="NCBIfam" id="TIGR02937">
    <property type="entry name" value="sigma70-ECF"/>
    <property type="match status" value="1"/>
</dbReference>
<evidence type="ECO:0000313" key="7">
    <source>
        <dbReference type="EMBL" id="AEI47798.1"/>
    </source>
</evidence>
<name>A0A7U3ZIG1_RUNSL</name>
<dbReference type="InterPro" id="IPR007627">
    <property type="entry name" value="RNA_pol_sigma70_r2"/>
</dbReference>
<feature type="domain" description="RNA polymerase sigma-70 region 2" evidence="5">
    <location>
        <begin position="28"/>
        <end position="95"/>
    </location>
</feature>
<evidence type="ECO:0000256" key="4">
    <source>
        <dbReference type="ARBA" id="ARBA00023163"/>
    </source>
</evidence>
<dbReference type="AlphaFoldDB" id="A0A7U3ZIG1"/>
<dbReference type="Proteomes" id="UP000000493">
    <property type="component" value="Chromosome"/>
</dbReference>
<dbReference type="Gene3D" id="1.10.1740.10">
    <property type="match status" value="1"/>
</dbReference>
<keyword evidence="3" id="KW-0731">Sigma factor</keyword>
<dbReference type="InterPro" id="IPR014284">
    <property type="entry name" value="RNA_pol_sigma-70_dom"/>
</dbReference>
<dbReference type="Pfam" id="PF04542">
    <property type="entry name" value="Sigma70_r2"/>
    <property type="match status" value="1"/>
</dbReference>
<keyword evidence="2" id="KW-0805">Transcription regulation</keyword>
<keyword evidence="4" id="KW-0804">Transcription</keyword>
<keyword evidence="8" id="KW-1185">Reference proteome</keyword>
<dbReference type="GO" id="GO:0016987">
    <property type="term" value="F:sigma factor activity"/>
    <property type="evidence" value="ECO:0007669"/>
    <property type="project" value="UniProtKB-KW"/>
</dbReference>
<protein>
    <submittedName>
        <fullName evidence="7">RNA polymerase, sigma-24 subunit, ECF subfamily</fullName>
    </submittedName>
</protein>
<evidence type="ECO:0000259" key="5">
    <source>
        <dbReference type="Pfam" id="PF04542"/>
    </source>
</evidence>
<dbReference type="InterPro" id="IPR039425">
    <property type="entry name" value="RNA_pol_sigma-70-like"/>
</dbReference>
<dbReference type="InterPro" id="IPR013324">
    <property type="entry name" value="RNA_pol_sigma_r3/r4-like"/>
</dbReference>
<evidence type="ECO:0000313" key="8">
    <source>
        <dbReference type="Proteomes" id="UP000000493"/>
    </source>
</evidence>
<reference evidence="8" key="1">
    <citation type="submission" date="2011-06" db="EMBL/GenBank/DDBJ databases">
        <title>The complete genome of chromosome of Runella slithyformis DSM 19594.</title>
        <authorList>
            <consortium name="US DOE Joint Genome Institute (JGI-PGF)"/>
            <person name="Lucas S."/>
            <person name="Han J."/>
            <person name="Lapidus A."/>
            <person name="Bruce D."/>
            <person name="Goodwin L."/>
            <person name="Pitluck S."/>
            <person name="Peters L."/>
            <person name="Kyrpides N."/>
            <person name="Mavromatis K."/>
            <person name="Ivanova N."/>
            <person name="Ovchinnikova G."/>
            <person name="Zhang X."/>
            <person name="Misra M."/>
            <person name="Detter J.C."/>
            <person name="Tapia R."/>
            <person name="Han C."/>
            <person name="Land M."/>
            <person name="Hauser L."/>
            <person name="Markowitz V."/>
            <person name="Cheng J.-F."/>
            <person name="Hugenholtz P."/>
            <person name="Woyke T."/>
            <person name="Wu D."/>
            <person name="Tindall B."/>
            <person name="Faehrich R."/>
            <person name="Brambilla E."/>
            <person name="Klenk H.-P."/>
            <person name="Eisen J.A."/>
        </authorList>
    </citation>
    <scope>NUCLEOTIDE SEQUENCE [LARGE SCALE GENOMIC DNA]</scope>
    <source>
        <strain evidence="8">ATCC 29530 / DSM 19594 / LMG 11500 / NCIMB 11436 / LSU 4</strain>
    </source>
</reference>
<dbReference type="GO" id="GO:0006352">
    <property type="term" value="P:DNA-templated transcription initiation"/>
    <property type="evidence" value="ECO:0007669"/>
    <property type="project" value="InterPro"/>
</dbReference>
<evidence type="ECO:0000256" key="1">
    <source>
        <dbReference type="ARBA" id="ARBA00010641"/>
    </source>
</evidence>
<dbReference type="Pfam" id="PF08281">
    <property type="entry name" value="Sigma70_r4_2"/>
    <property type="match status" value="1"/>
</dbReference>
<organism evidence="7 8">
    <name type="scientific">Runella slithyformis (strain ATCC 29530 / DSM 19594 / LMG 11500 / NCIMB 11436 / LSU 4)</name>
    <dbReference type="NCBI Taxonomy" id="761193"/>
    <lineage>
        <taxon>Bacteria</taxon>
        <taxon>Pseudomonadati</taxon>
        <taxon>Bacteroidota</taxon>
        <taxon>Cytophagia</taxon>
        <taxon>Cytophagales</taxon>
        <taxon>Spirosomataceae</taxon>
        <taxon>Runella</taxon>
    </lineage>
</organism>
<gene>
    <name evidence="7" type="ordered locus">Runsl_1372</name>
</gene>
<proteinExistence type="inferred from homology"/>
<accession>A0A7U3ZIG1</accession>
<dbReference type="InterPro" id="IPR036388">
    <property type="entry name" value="WH-like_DNA-bd_sf"/>
</dbReference>
<dbReference type="RefSeq" id="WP_013927117.1">
    <property type="nucleotide sequence ID" value="NC_015703.1"/>
</dbReference>
<dbReference type="CDD" id="cd06171">
    <property type="entry name" value="Sigma70_r4"/>
    <property type="match status" value="1"/>
</dbReference>
<dbReference type="SUPFAM" id="SSF88659">
    <property type="entry name" value="Sigma3 and sigma4 domains of RNA polymerase sigma factors"/>
    <property type="match status" value="1"/>
</dbReference>
<dbReference type="KEGG" id="rsi:Runsl_1372"/>
<dbReference type="EMBL" id="CP002859">
    <property type="protein sequence ID" value="AEI47798.1"/>
    <property type="molecule type" value="Genomic_DNA"/>
</dbReference>
<dbReference type="Gene3D" id="1.10.10.10">
    <property type="entry name" value="Winged helix-like DNA-binding domain superfamily/Winged helix DNA-binding domain"/>
    <property type="match status" value="1"/>
</dbReference>
<dbReference type="InterPro" id="IPR013325">
    <property type="entry name" value="RNA_pol_sigma_r2"/>
</dbReference>
<dbReference type="InterPro" id="IPR013249">
    <property type="entry name" value="RNA_pol_sigma70_r4_t2"/>
</dbReference>
<comment type="similarity">
    <text evidence="1">Belongs to the sigma-70 factor family. ECF subfamily.</text>
</comment>
<dbReference type="PANTHER" id="PTHR43133">
    <property type="entry name" value="RNA POLYMERASE ECF-TYPE SIGMA FACTO"/>
    <property type="match status" value="1"/>
</dbReference>
<feature type="domain" description="RNA polymerase sigma factor 70 region 4 type 2" evidence="6">
    <location>
        <begin position="121"/>
        <end position="173"/>
    </location>
</feature>
<evidence type="ECO:0000259" key="6">
    <source>
        <dbReference type="Pfam" id="PF08281"/>
    </source>
</evidence>
<dbReference type="GO" id="GO:0003677">
    <property type="term" value="F:DNA binding"/>
    <property type="evidence" value="ECO:0007669"/>
    <property type="project" value="InterPro"/>
</dbReference>
<reference evidence="7 8" key="2">
    <citation type="journal article" date="2012" name="Stand. Genomic Sci.">
        <title>Complete genome sequence of the aquatic bacterium Runella slithyformis type strain (LSU 4(T)).</title>
        <authorList>
            <person name="Copeland A."/>
            <person name="Zhang X."/>
            <person name="Misra M."/>
            <person name="Lapidus A."/>
            <person name="Nolan M."/>
            <person name="Lucas S."/>
            <person name="Deshpande S."/>
            <person name="Cheng J.F."/>
            <person name="Tapia R."/>
            <person name="Goodwin L.A."/>
            <person name="Pitluck S."/>
            <person name="Liolios K."/>
            <person name="Pagani I."/>
            <person name="Ivanova N."/>
            <person name="Mikhailova N."/>
            <person name="Pati A."/>
            <person name="Chen A."/>
            <person name="Palaniappan K."/>
            <person name="Land M."/>
            <person name="Hauser L."/>
            <person name="Pan C."/>
            <person name="Jeffries C.D."/>
            <person name="Detter J.C."/>
            <person name="Brambilla E.M."/>
            <person name="Rohde M."/>
            <person name="Djao O.D."/>
            <person name="Goker M."/>
            <person name="Sikorski J."/>
            <person name="Tindall B.J."/>
            <person name="Woyke T."/>
            <person name="Bristow J."/>
            <person name="Eisen J.A."/>
            <person name="Markowitz V."/>
            <person name="Hugenholtz P."/>
            <person name="Kyrpides N.C."/>
            <person name="Klenk H.P."/>
            <person name="Mavromatis K."/>
        </authorList>
    </citation>
    <scope>NUCLEOTIDE SEQUENCE [LARGE SCALE GENOMIC DNA]</scope>
    <source>
        <strain evidence="8">ATCC 29530 / DSM 19594 / LMG 11500 / NCIMB 11436 / LSU 4</strain>
    </source>
</reference>